<sequence length="408" mass="44640">MNLRIYKYLAYFLPILFLHVSCSSEDNIGDGRDGFGSNDIVFAAPAITMDVPATRATLMNSITGNTVFGVLGYCVPYQLNSETNRDWRGGASEWLTKKNLVSADVMYCEPIFYDGSKCVYSADGSKFNSPKEWYTAQTAGGVDNTDQFLYSFIAYHPYSPGFVVVPENGSTRGIPKLTYTMPYAVGNDVNAELDSELAKDVMIAAVFDHAPTQGAVQLKFKHLLTGLRLQINNYNQPVNNEPNTNAVTIHSLSINGHFYRIGEVDFTPADPTLAVTDEMYSGTFHFIKETDTADFTVAPNSAAIVGATPDNSQGTTLLLLPKLDAQAGGATSAVPYLGTDKSITITYSYSGQSQKTAQIKNFSLGRIPEQGTCYTINLNFIGNQLLLMFTADDIEYWENGSDNDIIIN</sequence>
<reference evidence="1" key="2">
    <citation type="submission" date="2021-09" db="EMBL/GenBank/DDBJ databases">
        <authorList>
            <person name="Gilroy R."/>
        </authorList>
    </citation>
    <scope>NUCLEOTIDE SEQUENCE</scope>
    <source>
        <strain evidence="1">CHK154-13316</strain>
    </source>
</reference>
<reference evidence="1" key="1">
    <citation type="journal article" date="2021" name="PeerJ">
        <title>Extensive microbial diversity within the chicken gut microbiome revealed by metagenomics and culture.</title>
        <authorList>
            <person name="Gilroy R."/>
            <person name="Ravi A."/>
            <person name="Getino M."/>
            <person name="Pursley I."/>
            <person name="Horton D.L."/>
            <person name="Alikhan N.F."/>
            <person name="Baker D."/>
            <person name="Gharbi K."/>
            <person name="Hall N."/>
            <person name="Watson M."/>
            <person name="Adriaenssens E.M."/>
            <person name="Foster-Nyarko E."/>
            <person name="Jarju S."/>
            <person name="Secka A."/>
            <person name="Antonio M."/>
            <person name="Oren A."/>
            <person name="Chaudhuri R.R."/>
            <person name="La Ragione R."/>
            <person name="Hildebrand F."/>
            <person name="Pallen M.J."/>
        </authorList>
    </citation>
    <scope>NUCLEOTIDE SEQUENCE</scope>
    <source>
        <strain evidence="1">CHK154-13316</strain>
    </source>
</reference>
<dbReference type="AlphaFoldDB" id="A0A921LHL2"/>
<protein>
    <submittedName>
        <fullName evidence="1">Fimbrillin family protein</fullName>
    </submittedName>
</protein>
<dbReference type="CDD" id="cd13120">
    <property type="entry name" value="BF2867_like_N"/>
    <property type="match status" value="1"/>
</dbReference>
<name>A0A921LHL2_9BACE</name>
<gene>
    <name evidence="1" type="ORF">K8V07_12700</name>
</gene>
<dbReference type="EMBL" id="DYVL01000150">
    <property type="protein sequence ID" value="HJG12770.1"/>
    <property type="molecule type" value="Genomic_DNA"/>
</dbReference>
<evidence type="ECO:0000313" key="1">
    <source>
        <dbReference type="EMBL" id="HJG12770.1"/>
    </source>
</evidence>
<evidence type="ECO:0000313" key="2">
    <source>
        <dbReference type="Proteomes" id="UP000747074"/>
    </source>
</evidence>
<dbReference type="Proteomes" id="UP000747074">
    <property type="component" value="Unassembled WGS sequence"/>
</dbReference>
<comment type="caution">
    <text evidence="1">The sequence shown here is derived from an EMBL/GenBank/DDBJ whole genome shotgun (WGS) entry which is preliminary data.</text>
</comment>
<organism evidence="1 2">
    <name type="scientific">Bacteroides xylanisolvens</name>
    <dbReference type="NCBI Taxonomy" id="371601"/>
    <lineage>
        <taxon>Bacteria</taxon>
        <taxon>Pseudomonadati</taxon>
        <taxon>Bacteroidota</taxon>
        <taxon>Bacteroidia</taxon>
        <taxon>Bacteroidales</taxon>
        <taxon>Bacteroidaceae</taxon>
        <taxon>Bacteroides</taxon>
    </lineage>
</organism>
<accession>A0A921LHL2</accession>
<proteinExistence type="predicted"/>
<dbReference type="Pfam" id="PF13149">
    <property type="entry name" value="Mfa_like_1"/>
    <property type="match status" value="1"/>
</dbReference>
<dbReference type="RefSeq" id="WP_394901738.1">
    <property type="nucleotide sequence ID" value="NZ_JBAMHG010000008.1"/>
</dbReference>
<dbReference type="InterPro" id="IPR025049">
    <property type="entry name" value="Mfa-like_1"/>
</dbReference>